<dbReference type="RefSeq" id="XP_020429722.1">
    <property type="nucleotide sequence ID" value="XM_020582941.1"/>
</dbReference>
<evidence type="ECO:0000256" key="2">
    <source>
        <dbReference type="SAM" id="SignalP"/>
    </source>
</evidence>
<dbReference type="GeneID" id="31367667"/>
<protein>
    <submittedName>
        <fullName evidence="3">Uncharacterized protein</fullName>
    </submittedName>
</protein>
<keyword evidence="2" id="KW-0732">Signal</keyword>
<feature type="region of interest" description="Disordered" evidence="1">
    <location>
        <begin position="169"/>
        <end position="201"/>
    </location>
</feature>
<evidence type="ECO:0000313" key="4">
    <source>
        <dbReference type="Proteomes" id="UP000001396"/>
    </source>
</evidence>
<reference evidence="3 4" key="1">
    <citation type="journal article" date="2011" name="Genome Res.">
        <title>Phylogeny-wide analysis of social amoeba genomes highlights ancient origins for complex intercellular communication.</title>
        <authorList>
            <person name="Heidel A.J."/>
            <person name="Lawal H.M."/>
            <person name="Felder M."/>
            <person name="Schilde C."/>
            <person name="Helps N.R."/>
            <person name="Tunggal B."/>
            <person name="Rivero F."/>
            <person name="John U."/>
            <person name="Schleicher M."/>
            <person name="Eichinger L."/>
            <person name="Platzer M."/>
            <person name="Noegel A.A."/>
            <person name="Schaap P."/>
            <person name="Gloeckner G."/>
        </authorList>
    </citation>
    <scope>NUCLEOTIDE SEQUENCE [LARGE SCALE GENOMIC DNA]</scope>
    <source>
        <strain evidence="4">ATCC 26659 / Pp 5 / PN500</strain>
    </source>
</reference>
<keyword evidence="4" id="KW-1185">Reference proteome</keyword>
<evidence type="ECO:0000313" key="3">
    <source>
        <dbReference type="EMBL" id="EFA77594.1"/>
    </source>
</evidence>
<dbReference type="Gene3D" id="3.10.450.10">
    <property type="match status" value="1"/>
</dbReference>
<proteinExistence type="predicted"/>
<dbReference type="InParanoid" id="D3BLZ3"/>
<dbReference type="EMBL" id="ADBJ01000042">
    <property type="protein sequence ID" value="EFA77594.1"/>
    <property type="molecule type" value="Genomic_DNA"/>
</dbReference>
<feature type="signal peptide" evidence="2">
    <location>
        <begin position="1"/>
        <end position="19"/>
    </location>
</feature>
<dbReference type="AlphaFoldDB" id="D3BLZ3"/>
<gene>
    <name evidence="3" type="ORF">PPL_12200</name>
</gene>
<dbReference type="Proteomes" id="UP000001396">
    <property type="component" value="Unassembled WGS sequence"/>
</dbReference>
<evidence type="ECO:0000256" key="1">
    <source>
        <dbReference type="SAM" id="MobiDB-lite"/>
    </source>
</evidence>
<organism evidence="3 4">
    <name type="scientific">Heterostelium pallidum (strain ATCC 26659 / Pp 5 / PN500)</name>
    <name type="common">Cellular slime mold</name>
    <name type="synonym">Polysphondylium pallidum</name>
    <dbReference type="NCBI Taxonomy" id="670386"/>
    <lineage>
        <taxon>Eukaryota</taxon>
        <taxon>Amoebozoa</taxon>
        <taxon>Evosea</taxon>
        <taxon>Eumycetozoa</taxon>
        <taxon>Dictyostelia</taxon>
        <taxon>Acytosteliales</taxon>
        <taxon>Acytosteliaceae</taxon>
        <taxon>Heterostelium</taxon>
    </lineage>
</organism>
<feature type="chain" id="PRO_5003041832" evidence="2">
    <location>
        <begin position="20"/>
        <end position="201"/>
    </location>
</feature>
<accession>D3BLZ3</accession>
<name>D3BLZ3_HETP5</name>
<comment type="caution">
    <text evidence="3">The sequence shown here is derived from an EMBL/GenBank/DDBJ whole genome shotgun (WGS) entry which is preliminary data.</text>
</comment>
<sequence length="201" mass="22096">MKILALLICLIVILKCCEGGFIGPSGEIGRSSLTNRKTQVVTSAVRSAANQVQSQTGQPPFAKFQSVIYATQLYNDIFYFIKVQVSDDANGYAHIRARLPLITFFNFNSTRNAVLEALETGHTLQDPIKYMDPSLNLVGGVINIQNGVLSDSNGRQINLNNPNIIMQASKNGGLRTKPESKRTQTVPPSKYSLHGTETFDY</sequence>